<proteinExistence type="predicted"/>
<feature type="compositionally biased region" description="Polar residues" evidence="1">
    <location>
        <begin position="92"/>
        <end position="104"/>
    </location>
</feature>
<feature type="compositionally biased region" description="Basic and acidic residues" evidence="1">
    <location>
        <begin position="39"/>
        <end position="53"/>
    </location>
</feature>
<reference evidence="2" key="1">
    <citation type="submission" date="2022-01" db="EMBL/GenBank/DDBJ databases">
        <authorList>
            <person name="Criscuolo A."/>
        </authorList>
    </citation>
    <scope>NUCLEOTIDE SEQUENCE</scope>
    <source>
        <strain evidence="2">CIP111893</strain>
    </source>
</reference>
<dbReference type="EMBL" id="CAKMMF010000003">
    <property type="protein sequence ID" value="CAH1195393.1"/>
    <property type="molecule type" value="Genomic_DNA"/>
</dbReference>
<evidence type="ECO:0000256" key="1">
    <source>
        <dbReference type="SAM" id="MobiDB-lite"/>
    </source>
</evidence>
<sequence>MRINSSIPTYQHINQRNNLNTNNNELFKSALLEQTTGKNDNEDKENKSEEKKGKLVTTREGSYVRQYLVQSDGSKVLLSEIKQAEVEDEATPTENYSRLLTNSSNHHDQADAMSENTKEIISFLNQQIGNITPDVKKRNT</sequence>
<evidence type="ECO:0000313" key="3">
    <source>
        <dbReference type="Proteomes" id="UP000838686"/>
    </source>
</evidence>
<evidence type="ECO:0000313" key="2">
    <source>
        <dbReference type="EMBL" id="CAH1195393.1"/>
    </source>
</evidence>
<keyword evidence="3" id="KW-1185">Reference proteome</keyword>
<accession>A0ABN8FZZ6</accession>
<gene>
    <name evidence="2" type="ORF">PAECIP111893_00686</name>
</gene>
<feature type="region of interest" description="Disordered" evidence="1">
    <location>
        <begin position="87"/>
        <end position="109"/>
    </location>
</feature>
<protein>
    <submittedName>
        <fullName evidence="2">Uncharacterized protein</fullName>
    </submittedName>
</protein>
<dbReference type="Proteomes" id="UP000838686">
    <property type="component" value="Unassembled WGS sequence"/>
</dbReference>
<name>A0ABN8FZZ6_9BACL</name>
<feature type="region of interest" description="Disordered" evidence="1">
    <location>
        <begin position="34"/>
        <end position="57"/>
    </location>
</feature>
<comment type="caution">
    <text evidence="2">The sequence shown here is derived from an EMBL/GenBank/DDBJ whole genome shotgun (WGS) entry which is preliminary data.</text>
</comment>
<organism evidence="2 3">
    <name type="scientific">Paenibacillus plantiphilus</name>
    <dbReference type="NCBI Taxonomy" id="2905650"/>
    <lineage>
        <taxon>Bacteria</taxon>
        <taxon>Bacillati</taxon>
        <taxon>Bacillota</taxon>
        <taxon>Bacilli</taxon>
        <taxon>Bacillales</taxon>
        <taxon>Paenibacillaceae</taxon>
        <taxon>Paenibacillus</taxon>
    </lineage>
</organism>
<dbReference type="RefSeq" id="WP_236338969.1">
    <property type="nucleotide sequence ID" value="NZ_CAKMMF010000003.1"/>
</dbReference>